<evidence type="ECO:0000256" key="2">
    <source>
        <dbReference type="ARBA" id="ARBA00004196"/>
    </source>
</evidence>
<feature type="domain" description="Right handed beta helix" evidence="14">
    <location>
        <begin position="704"/>
        <end position="852"/>
    </location>
</feature>
<dbReference type="GO" id="GO:0005737">
    <property type="term" value="C:cytoplasm"/>
    <property type="evidence" value="ECO:0007669"/>
    <property type="project" value="UniProtKB-SubCell"/>
</dbReference>
<dbReference type="InterPro" id="IPR013783">
    <property type="entry name" value="Ig-like_fold"/>
</dbReference>
<comment type="subcellular location">
    <subcellularLocation>
        <location evidence="2">Cell envelope</location>
    </subcellularLocation>
    <subcellularLocation>
        <location evidence="3">Cell outer membrane</location>
    </subcellularLocation>
    <subcellularLocation>
        <location evidence="1">Cell projection</location>
        <location evidence="1">Cilium</location>
    </subcellularLocation>
    <subcellularLocation>
        <location evidence="4">Cytoplasm</location>
    </subcellularLocation>
    <subcellularLocation>
        <location evidence="5">Secreted</location>
    </subcellularLocation>
</comment>
<reference evidence="17 18" key="1">
    <citation type="submission" date="2017-06" db="EMBL/GenBank/DDBJ databases">
        <title>Novel microbial phyla capable of carbon fixation and sulfur reduction in deep-sea sediments.</title>
        <authorList>
            <person name="Huang J."/>
            <person name="Baker B."/>
            <person name="Wang Y."/>
        </authorList>
    </citation>
    <scope>NUCLEOTIDE SEQUENCE [LARGE SCALE GENOMIC DNA]</scope>
    <source>
        <strain evidence="17">B3_LCP</strain>
    </source>
</reference>
<dbReference type="Pfam" id="PF22544">
    <property type="entry name" value="HYDIN_VesB_CFA65-like_Ig"/>
    <property type="match status" value="1"/>
</dbReference>
<evidence type="ECO:0000259" key="16">
    <source>
        <dbReference type="Pfam" id="PF22544"/>
    </source>
</evidence>
<dbReference type="InterPro" id="IPR026444">
    <property type="entry name" value="Secre_tail"/>
</dbReference>
<evidence type="ECO:0008006" key="19">
    <source>
        <dbReference type="Google" id="ProtNLM"/>
    </source>
</evidence>
<dbReference type="GO" id="GO:0005576">
    <property type="term" value="C:extracellular region"/>
    <property type="evidence" value="ECO:0007669"/>
    <property type="project" value="UniProtKB-SubCell"/>
</dbReference>
<protein>
    <recommendedName>
        <fullName evidence="19">Secretion system C-terminal sorting domain-containing protein</fullName>
    </recommendedName>
</protein>
<evidence type="ECO:0000256" key="9">
    <source>
        <dbReference type="ARBA" id="ARBA00023069"/>
    </source>
</evidence>
<evidence type="ECO:0000256" key="6">
    <source>
        <dbReference type="ARBA" id="ARBA00022490"/>
    </source>
</evidence>
<keyword evidence="8 13" id="KW-0732">Signal</keyword>
<name>A0A532UQN6_UNCL8</name>
<keyword evidence="10" id="KW-0472">Membrane</keyword>
<evidence type="ECO:0000256" key="10">
    <source>
        <dbReference type="ARBA" id="ARBA00023136"/>
    </source>
</evidence>
<evidence type="ECO:0000256" key="5">
    <source>
        <dbReference type="ARBA" id="ARBA00004613"/>
    </source>
</evidence>
<dbReference type="Gene3D" id="2.60.40.10">
    <property type="entry name" value="Immunoglobulins"/>
    <property type="match status" value="1"/>
</dbReference>
<evidence type="ECO:0000256" key="8">
    <source>
        <dbReference type="ARBA" id="ARBA00022729"/>
    </source>
</evidence>
<dbReference type="GO" id="GO:0009279">
    <property type="term" value="C:cell outer membrane"/>
    <property type="evidence" value="ECO:0007669"/>
    <property type="project" value="UniProtKB-SubCell"/>
</dbReference>
<evidence type="ECO:0000256" key="11">
    <source>
        <dbReference type="ARBA" id="ARBA00023237"/>
    </source>
</evidence>
<evidence type="ECO:0000313" key="18">
    <source>
        <dbReference type="Proteomes" id="UP000319619"/>
    </source>
</evidence>
<feature type="domain" description="Secretion system C-terminal sorting" evidence="15">
    <location>
        <begin position="1252"/>
        <end position="1327"/>
    </location>
</feature>
<organism evidence="17 18">
    <name type="scientific">candidate division LCP-89 bacterium B3_LCP</name>
    <dbReference type="NCBI Taxonomy" id="2012998"/>
    <lineage>
        <taxon>Bacteria</taxon>
        <taxon>Pseudomonadati</taxon>
        <taxon>Bacteria division LCP-89</taxon>
    </lineage>
</organism>
<dbReference type="Pfam" id="PF02415">
    <property type="entry name" value="Chlam_PMP"/>
    <property type="match status" value="2"/>
</dbReference>
<gene>
    <name evidence="17" type="ORF">CEE37_14165</name>
</gene>
<dbReference type="PANTHER" id="PTHR11319:SF35">
    <property type="entry name" value="OUTER MEMBRANE PROTEIN PMPC-RELATED"/>
    <property type="match status" value="1"/>
</dbReference>
<dbReference type="Gene3D" id="2.60.40.4070">
    <property type="match status" value="1"/>
</dbReference>
<feature type="chain" id="PRO_5021905781" description="Secretion system C-terminal sorting domain-containing protein" evidence="13">
    <location>
        <begin position="22"/>
        <end position="1330"/>
    </location>
</feature>
<dbReference type="InterPro" id="IPR022441">
    <property type="entry name" value="Para_beta_helix_rpt-2"/>
</dbReference>
<keyword evidence="11" id="KW-0998">Cell outer membrane</keyword>
<evidence type="ECO:0000313" key="17">
    <source>
        <dbReference type="EMBL" id="TKJ37254.1"/>
    </source>
</evidence>
<dbReference type="EMBL" id="NJBN01000013">
    <property type="protein sequence ID" value="TKJ37254.1"/>
    <property type="molecule type" value="Genomic_DNA"/>
</dbReference>
<dbReference type="Gene3D" id="2.160.20.10">
    <property type="entry name" value="Single-stranded right-handed beta-helix, Pectin lyase-like"/>
    <property type="match status" value="3"/>
</dbReference>
<feature type="domain" description="Right handed beta helix" evidence="14">
    <location>
        <begin position="133"/>
        <end position="244"/>
    </location>
</feature>
<keyword evidence="12" id="KW-0966">Cell projection</keyword>
<dbReference type="Pfam" id="PF18962">
    <property type="entry name" value="Por_Secre_tail"/>
    <property type="match status" value="1"/>
</dbReference>
<dbReference type="Pfam" id="PF13229">
    <property type="entry name" value="Beta_helix"/>
    <property type="match status" value="3"/>
</dbReference>
<evidence type="ECO:0000259" key="15">
    <source>
        <dbReference type="Pfam" id="PF18962"/>
    </source>
</evidence>
<dbReference type="SUPFAM" id="SSF51126">
    <property type="entry name" value="Pectin lyase-like"/>
    <property type="match status" value="3"/>
</dbReference>
<feature type="domain" description="HYDIN/VesB/CFA65-like Ig-like" evidence="16">
    <location>
        <begin position="422"/>
        <end position="503"/>
    </location>
</feature>
<proteinExistence type="predicted"/>
<evidence type="ECO:0000256" key="12">
    <source>
        <dbReference type="ARBA" id="ARBA00023273"/>
    </source>
</evidence>
<dbReference type="InterPro" id="IPR006626">
    <property type="entry name" value="PbH1"/>
</dbReference>
<dbReference type="SMART" id="SM00710">
    <property type="entry name" value="PbH1"/>
    <property type="match status" value="18"/>
</dbReference>
<dbReference type="Gene3D" id="2.60.40.3880">
    <property type="match status" value="1"/>
</dbReference>
<accession>A0A532UQN6</accession>
<dbReference type="NCBIfam" id="TIGR03804">
    <property type="entry name" value="para_beta_helix"/>
    <property type="match status" value="1"/>
</dbReference>
<sequence length="1330" mass="141875">MCRKIFIAFLCGALTVVTVTAQTNIYGGEVGGTWDLAGSPYLIWGDITIPGELGEPNPLVIEPGVEVIFQGHYAITVSGILEAIGTQSDSIHFTVADTIERWRGIRFIDAYYPSYLSFCIIEYGRADEWATDPYGGGIYCYNSSPEITHCTVRRNSALFGGGIHCWYYSSPIIDNCNVSENSAEVFGGGIYCDLSDATVKNCTISGNSSLGYEKGGGGIFCYRSNMDISYCTISGNWTNDNGGGIFCRNNSSPTISHCTISGNSAEHGGGIYCIVFADPIISHCTISDNSAWHGGGIGCYNASPEIVNCVISRNSVNFSGGAIYCAVNAYSTSAVNCILWNNDSNQITGYPQVTYCDVQYGYEGTGNIDIDPMFVDAAGGDFNLLCGSPCIDAGNPDPVYHDPDSTRSDMGVSYYHHNFQTSPTYLDFGMVNMGNPAEISLSITNTSDSTLILYDFVPSNDCFYTDFDPADSLLLQGDSLVVTVTFSPSSITVHEDTLTIVNSSENWPLMLLGEGLEGGTIIESGAVTGTWEAASSPYWITGEITVPEGETLIIEPGVEVGFVGHFKLIVNGFLEAIGTETDSITFTAPDTSVGWHGIRFIDAPDSSHLAYCAIQNGNATGADQDQSGGGIYCYNSNPIIHHCTIRNNSADLDGGGIYCYNSNPNIENCVIDSCSAENGGGALCCNQSNPIIKTTSMSGNMADSTGGGTYCVNSDAIIENCTIIGNIVSAGDDNNGGGVCCVHSNPIIRNCTISRNSTWALGGGLRFEEFSNGIIENCTISENWVVFSGGGISCSNSSPDIRNCTIIDNSANNLGGGIISHDNSSPNISFCTISGNSAEFGGGMTFKNSSTNFSMQYCTIYGNTANNGGGIYFSSASPSIENCYIMENSAQYKGGGIYCWYSTPNVKNCTVSGNSAGDYGGGICLKNGASPIIQNCTISRNSATMWIDSEGGGIHCEEDSDPLILNCTVSMNSAGDCGSGINIEYCNPTILNTIVAANNGGAGGIYFENCPDVSVNYGDCYNNQNRNYGGQVPAGLGELVTVNAKGDSCDVYYNICLDPLFVYAAQNDYRLQWSSPCIDAGDLDPVYNDPDSTTADMGAFFYDQSMPLRILLTPFNVPIEIPSEGGHFSYNIQVTNIAILPLNAHTWCDVTLPNGSTSRPTLGPVNIEVGSEVTISRERMQIVPTGTPAGIYTYNAYSTAETDTSHDSFTFVKLGSNDSESLTGWSNSGESFVEIATMETTTPTSYSLGQNYPNPFNPQTTIRFGLPVASQVNLTIYNLAGRKVATVIDGFRMAGYHEVIFNASQLSSSLYFYRIHAGNFTDVKKMILVK</sequence>
<dbReference type="InterPro" id="IPR012334">
    <property type="entry name" value="Pectin_lyas_fold"/>
</dbReference>
<dbReference type="InterPro" id="IPR053879">
    <property type="entry name" value="HYDIN_VesB_CFA65-like_Ig"/>
</dbReference>
<dbReference type="Proteomes" id="UP000319619">
    <property type="component" value="Unassembled WGS sequence"/>
</dbReference>
<dbReference type="InterPro" id="IPR039448">
    <property type="entry name" value="Beta_helix"/>
</dbReference>
<evidence type="ECO:0000256" key="3">
    <source>
        <dbReference type="ARBA" id="ARBA00004442"/>
    </source>
</evidence>
<feature type="domain" description="Right handed beta helix" evidence="14">
    <location>
        <begin position="920"/>
        <end position="1032"/>
    </location>
</feature>
<keyword evidence="9" id="KW-0969">Cilium</keyword>
<dbReference type="InterPro" id="IPR003368">
    <property type="entry name" value="POMP_repeat"/>
</dbReference>
<evidence type="ECO:0000259" key="14">
    <source>
        <dbReference type="Pfam" id="PF13229"/>
    </source>
</evidence>
<dbReference type="InterPro" id="IPR011050">
    <property type="entry name" value="Pectin_lyase_fold/virulence"/>
</dbReference>
<evidence type="ECO:0000256" key="1">
    <source>
        <dbReference type="ARBA" id="ARBA00004138"/>
    </source>
</evidence>
<keyword evidence="6" id="KW-0963">Cytoplasm</keyword>
<evidence type="ECO:0000256" key="13">
    <source>
        <dbReference type="SAM" id="SignalP"/>
    </source>
</evidence>
<dbReference type="NCBIfam" id="TIGR04183">
    <property type="entry name" value="Por_Secre_tail"/>
    <property type="match status" value="1"/>
</dbReference>
<evidence type="ECO:0000256" key="4">
    <source>
        <dbReference type="ARBA" id="ARBA00004496"/>
    </source>
</evidence>
<comment type="caution">
    <text evidence="17">The sequence shown here is derived from an EMBL/GenBank/DDBJ whole genome shotgun (WGS) entry which is preliminary data.</text>
</comment>
<dbReference type="PANTHER" id="PTHR11319">
    <property type="entry name" value="G PROTEIN-COUPLED RECEPTOR-RELATED"/>
    <property type="match status" value="1"/>
</dbReference>
<evidence type="ECO:0000256" key="7">
    <source>
        <dbReference type="ARBA" id="ARBA00022525"/>
    </source>
</evidence>
<feature type="signal peptide" evidence="13">
    <location>
        <begin position="1"/>
        <end position="21"/>
    </location>
</feature>
<keyword evidence="7" id="KW-0964">Secreted</keyword>